<feature type="domain" description="ATPase AAA-type core" evidence="1">
    <location>
        <begin position="45"/>
        <end position="137"/>
    </location>
</feature>
<organism evidence="2 3">
    <name type="scientific">Corynebacterium diphtheriae</name>
    <dbReference type="NCBI Taxonomy" id="1717"/>
    <lineage>
        <taxon>Bacteria</taxon>
        <taxon>Bacillati</taxon>
        <taxon>Actinomycetota</taxon>
        <taxon>Actinomycetes</taxon>
        <taxon>Mycobacteriales</taxon>
        <taxon>Corynebacteriaceae</taxon>
        <taxon>Corynebacterium</taxon>
    </lineage>
</organism>
<feature type="domain" description="ATPase AAA-type core" evidence="1">
    <location>
        <begin position="212"/>
        <end position="378"/>
    </location>
</feature>
<proteinExistence type="predicted"/>
<dbReference type="EMBL" id="CADDAV010000034">
    <property type="protein sequence ID" value="CAB0623533.1"/>
    <property type="molecule type" value="Genomic_DNA"/>
</dbReference>
<reference evidence="2 3" key="1">
    <citation type="submission" date="2020-02" db="EMBL/GenBank/DDBJ databases">
        <authorList>
            <person name="Brisse S."/>
        </authorList>
    </citation>
    <scope>NUCLEOTIDE SEQUENCE [LARGE SCALE GENOMIC DNA]</scope>
    <source>
        <strain evidence="2">CIP107547</strain>
    </source>
</reference>
<dbReference type="PANTHER" id="PTHR40396:SF1">
    <property type="entry name" value="ATPASE AAA-TYPE CORE DOMAIN-CONTAINING PROTEIN"/>
    <property type="match status" value="1"/>
</dbReference>
<dbReference type="Pfam" id="PF13304">
    <property type="entry name" value="AAA_21"/>
    <property type="match status" value="2"/>
</dbReference>
<keyword evidence="2" id="KW-0067">ATP-binding</keyword>
<keyword evidence="2" id="KW-0547">Nucleotide-binding</keyword>
<protein>
    <submittedName>
        <fullName evidence="2">ATP-binding protein</fullName>
    </submittedName>
</protein>
<dbReference type="Gene3D" id="3.40.50.300">
    <property type="entry name" value="P-loop containing nucleotide triphosphate hydrolases"/>
    <property type="match status" value="1"/>
</dbReference>
<name>A0A811G807_CORDP</name>
<dbReference type="CDD" id="cd00267">
    <property type="entry name" value="ABC_ATPase"/>
    <property type="match status" value="1"/>
</dbReference>
<dbReference type="PANTHER" id="PTHR40396">
    <property type="entry name" value="ATPASE-LIKE PROTEIN"/>
    <property type="match status" value="1"/>
</dbReference>
<dbReference type="InterPro" id="IPR003959">
    <property type="entry name" value="ATPase_AAA_core"/>
</dbReference>
<evidence type="ECO:0000259" key="1">
    <source>
        <dbReference type="Pfam" id="PF13304"/>
    </source>
</evidence>
<gene>
    <name evidence="2" type="ORF">CIP107547_02419</name>
</gene>
<evidence type="ECO:0000313" key="3">
    <source>
        <dbReference type="Proteomes" id="UP000480222"/>
    </source>
</evidence>
<evidence type="ECO:0000313" key="2">
    <source>
        <dbReference type="EMBL" id="CAB0623533.1"/>
    </source>
</evidence>
<dbReference type="Proteomes" id="UP000480222">
    <property type="component" value="Unassembled WGS sequence"/>
</dbReference>
<sequence>MKLISFEVSNHRSFRDDVYFDFSRPILTTNLPPKGKTWSDCLFPVAVVVGANASGKTNLLRAMDFVSEAVRRSSTSWLEEDQMTRDPFQLSPETRSGLSRYTIDFVTDVASKGAELRYRYEFEIGPNGVEMEELKQYKSSRPTMLLGRHRVGGKLKLRYGAQMGSAPQLSDRELALSRARQVGHEILGPLAGELADLRTYNVGDQERQRRIQWMTRDLAEGKLSVERLQQLAQAADIGIVRIGLDEQDLPAEASRFLEAIEKHFSESEAVNGDSNEPKISEENRIRIARSLRFVHNQSQGEQISFGIKDESAGTIAWLALAFAVLDVLRNGGLLLVDELDTSLHPHLAAEIVRLFQDPDTNRNGGQILLTTHDVTLLENDTDLQLDYRQVWFTQKDLDGSSELFSAADFGLKPKSNLAKQYREGRLGGVPLLATSLIRDMILS</sequence>
<accession>A0A811G807</accession>
<dbReference type="AlphaFoldDB" id="A0A811G807"/>
<comment type="caution">
    <text evidence="2">The sequence shown here is derived from an EMBL/GenBank/DDBJ whole genome shotgun (WGS) entry which is preliminary data.</text>
</comment>
<dbReference type="GO" id="GO:0005524">
    <property type="term" value="F:ATP binding"/>
    <property type="evidence" value="ECO:0007669"/>
    <property type="project" value="UniProtKB-KW"/>
</dbReference>
<dbReference type="InterPro" id="IPR027417">
    <property type="entry name" value="P-loop_NTPase"/>
</dbReference>
<dbReference type="GO" id="GO:0016887">
    <property type="term" value="F:ATP hydrolysis activity"/>
    <property type="evidence" value="ECO:0007669"/>
    <property type="project" value="InterPro"/>
</dbReference>
<dbReference type="SUPFAM" id="SSF52540">
    <property type="entry name" value="P-loop containing nucleoside triphosphate hydrolases"/>
    <property type="match status" value="1"/>
</dbReference>